<organism evidence="6 7">
    <name type="scientific">Candidatus Moduliflexus flocculans</name>
    <dbReference type="NCBI Taxonomy" id="1499966"/>
    <lineage>
        <taxon>Bacteria</taxon>
        <taxon>Candidatus Moduliflexota</taxon>
        <taxon>Candidatus Moduliflexia</taxon>
        <taxon>Candidatus Moduliflexales</taxon>
        <taxon>Candidatus Moduliflexaceae</taxon>
    </lineage>
</organism>
<evidence type="ECO:0000256" key="2">
    <source>
        <dbReference type="ARBA" id="ARBA00022833"/>
    </source>
</evidence>
<dbReference type="SUPFAM" id="SSF50129">
    <property type="entry name" value="GroES-like"/>
    <property type="match status" value="1"/>
</dbReference>
<keyword evidence="7" id="KW-1185">Reference proteome</keyword>
<evidence type="ECO:0000313" key="6">
    <source>
        <dbReference type="EMBL" id="GAK51127.1"/>
    </source>
</evidence>
<dbReference type="SMART" id="SM00829">
    <property type="entry name" value="PKS_ER"/>
    <property type="match status" value="1"/>
</dbReference>
<dbReference type="InterPro" id="IPR013149">
    <property type="entry name" value="ADH-like_C"/>
</dbReference>
<dbReference type="InterPro" id="IPR002328">
    <property type="entry name" value="ADH_Zn_CS"/>
</dbReference>
<dbReference type="InterPro" id="IPR013154">
    <property type="entry name" value="ADH-like_N"/>
</dbReference>
<evidence type="ECO:0000313" key="7">
    <source>
        <dbReference type="Proteomes" id="UP000030700"/>
    </source>
</evidence>
<gene>
    <name evidence="6" type="ORF">U14_02369</name>
</gene>
<protein>
    <submittedName>
        <fullName evidence="6">Alcohol dehydrogenase GroES domain protein</fullName>
    </submittedName>
</protein>
<comment type="similarity">
    <text evidence="4">Belongs to the zinc-containing alcohol dehydrogenase family.</text>
</comment>
<dbReference type="Proteomes" id="UP000030700">
    <property type="component" value="Unassembled WGS sequence"/>
</dbReference>
<evidence type="ECO:0000256" key="3">
    <source>
        <dbReference type="ARBA" id="ARBA00023002"/>
    </source>
</evidence>
<dbReference type="Pfam" id="PF08240">
    <property type="entry name" value="ADH_N"/>
    <property type="match status" value="1"/>
</dbReference>
<dbReference type="AlphaFoldDB" id="A0A0S6VUG0"/>
<evidence type="ECO:0000256" key="4">
    <source>
        <dbReference type="RuleBase" id="RU361277"/>
    </source>
</evidence>
<dbReference type="SUPFAM" id="SSF51735">
    <property type="entry name" value="NAD(P)-binding Rossmann-fold domains"/>
    <property type="match status" value="1"/>
</dbReference>
<reference evidence="6 7" key="1">
    <citation type="journal article" date="2015" name="PeerJ">
        <title>First genomic representation of candidate bacterial phylum KSB3 points to enhanced environmental sensing as a trigger of wastewater bulking.</title>
        <authorList>
            <person name="Sekiguchi Y."/>
            <person name="Ohashi A."/>
            <person name="Parks D.H."/>
            <person name="Yamauchi T."/>
            <person name="Tyson G.W."/>
            <person name="Hugenholtz P."/>
        </authorList>
    </citation>
    <scope>NUCLEOTIDE SEQUENCE [LARGE SCALE GENOMIC DNA]</scope>
</reference>
<evidence type="ECO:0000256" key="1">
    <source>
        <dbReference type="ARBA" id="ARBA00022723"/>
    </source>
</evidence>
<keyword evidence="1 4" id="KW-0479">Metal-binding</keyword>
<evidence type="ECO:0000259" key="5">
    <source>
        <dbReference type="SMART" id="SM00829"/>
    </source>
</evidence>
<keyword evidence="3" id="KW-0560">Oxidoreductase</keyword>
<dbReference type="EMBL" id="DF820456">
    <property type="protein sequence ID" value="GAK51127.1"/>
    <property type="molecule type" value="Genomic_DNA"/>
</dbReference>
<dbReference type="PANTHER" id="PTHR43401:SF2">
    <property type="entry name" value="L-THREONINE 3-DEHYDROGENASE"/>
    <property type="match status" value="1"/>
</dbReference>
<dbReference type="Gene3D" id="3.40.50.720">
    <property type="entry name" value="NAD(P)-binding Rossmann-like Domain"/>
    <property type="match status" value="1"/>
</dbReference>
<dbReference type="InterPro" id="IPR011032">
    <property type="entry name" value="GroES-like_sf"/>
</dbReference>
<dbReference type="STRING" id="1499966.U14_02369"/>
<dbReference type="GO" id="GO:0016491">
    <property type="term" value="F:oxidoreductase activity"/>
    <property type="evidence" value="ECO:0007669"/>
    <property type="project" value="UniProtKB-KW"/>
</dbReference>
<sequence>MQAALLYGKEDLRVQEFPTPQCGDHEVLLKVSSALICGTDVRMFRHGHAGVSADSPLILGHEISGTIAQVGKQVHGYQEGQAVTVAPNMGCGICDVCVSGNTQLCEQKFDAIGITQHGGFAEYVRIPEAAVRQGNITNIPAGMSLEEAAMVEPLSCAYNGFMRCRLTPGDTVLIIGAGPIGMMHVRLAKMAGASKIYLHDIGAERLSLCQQLEPGIVALDPVASLQEQMRDIAAGRGVDVCITACSAPQAQTTALEVAALNGRVLFFGGLPADKAHVSLNTNIIHYKQLTLTGMTRSNLAQFRATLQLIAQGLLQVNDLISSRKPLAHIREMLANVSQGIGLKNAIHFD</sequence>
<accession>A0A0S6VUG0</accession>
<dbReference type="Gene3D" id="3.90.180.10">
    <property type="entry name" value="Medium-chain alcohol dehydrogenases, catalytic domain"/>
    <property type="match status" value="1"/>
</dbReference>
<dbReference type="PANTHER" id="PTHR43401">
    <property type="entry name" value="L-THREONINE 3-DEHYDROGENASE"/>
    <property type="match status" value="1"/>
</dbReference>
<dbReference type="PROSITE" id="PS00059">
    <property type="entry name" value="ADH_ZINC"/>
    <property type="match status" value="1"/>
</dbReference>
<dbReference type="HOGENOM" id="CLU_026673_11_0_0"/>
<dbReference type="GO" id="GO:0008270">
    <property type="term" value="F:zinc ion binding"/>
    <property type="evidence" value="ECO:0007669"/>
    <property type="project" value="InterPro"/>
</dbReference>
<keyword evidence="2 4" id="KW-0862">Zinc</keyword>
<comment type="cofactor">
    <cofactor evidence="4">
        <name>Zn(2+)</name>
        <dbReference type="ChEBI" id="CHEBI:29105"/>
    </cofactor>
</comment>
<dbReference type="Pfam" id="PF00107">
    <property type="entry name" value="ADH_zinc_N"/>
    <property type="match status" value="1"/>
</dbReference>
<feature type="domain" description="Enoyl reductase (ER)" evidence="5">
    <location>
        <begin position="8"/>
        <end position="346"/>
    </location>
</feature>
<dbReference type="InterPro" id="IPR020843">
    <property type="entry name" value="ER"/>
</dbReference>
<dbReference type="InterPro" id="IPR036291">
    <property type="entry name" value="NAD(P)-bd_dom_sf"/>
</dbReference>
<proteinExistence type="inferred from homology"/>
<dbReference type="InterPro" id="IPR050129">
    <property type="entry name" value="Zn_alcohol_dh"/>
</dbReference>
<name>A0A0S6VUG0_9BACT</name>